<dbReference type="InterPro" id="IPR036779">
    <property type="entry name" value="LysM_dom_sf"/>
</dbReference>
<evidence type="ECO:0000313" key="2">
    <source>
        <dbReference type="EMBL" id="RRR20120.1"/>
    </source>
</evidence>
<dbReference type="CDD" id="cd00118">
    <property type="entry name" value="LysM"/>
    <property type="match status" value="1"/>
</dbReference>
<reference evidence="2 3" key="1">
    <citation type="submission" date="2018-07" db="EMBL/GenBank/DDBJ databases">
        <title>Brachybacteriurn paraconglorneratum KCTC 9916.</title>
        <authorList>
            <person name="Li Y."/>
        </authorList>
    </citation>
    <scope>NUCLEOTIDE SEQUENCE [LARGE SCALE GENOMIC DNA]</scope>
    <source>
        <strain evidence="2 3">KCTC 9916</strain>
    </source>
</reference>
<name>A0A3R8RSU3_9MICO</name>
<keyword evidence="1" id="KW-1133">Transmembrane helix</keyword>
<dbReference type="InterPro" id="IPR018392">
    <property type="entry name" value="LysM"/>
</dbReference>
<keyword evidence="1" id="KW-0472">Membrane</keyword>
<dbReference type="EMBL" id="QOCI01000001">
    <property type="protein sequence ID" value="RRR20120.1"/>
    <property type="molecule type" value="Genomic_DNA"/>
</dbReference>
<organism evidence="2 3">
    <name type="scientific">Brachybacterium paraconglomeratum</name>
    <dbReference type="NCBI Taxonomy" id="173362"/>
    <lineage>
        <taxon>Bacteria</taxon>
        <taxon>Bacillati</taxon>
        <taxon>Actinomycetota</taxon>
        <taxon>Actinomycetes</taxon>
        <taxon>Micrococcales</taxon>
        <taxon>Dermabacteraceae</taxon>
        <taxon>Brachybacterium</taxon>
    </lineage>
</organism>
<keyword evidence="1" id="KW-0812">Transmembrane</keyword>
<feature type="transmembrane region" description="Helical" evidence="1">
    <location>
        <begin position="38"/>
        <end position="58"/>
    </location>
</feature>
<evidence type="ECO:0000313" key="3">
    <source>
        <dbReference type="Proteomes" id="UP000274327"/>
    </source>
</evidence>
<dbReference type="RefSeq" id="WP_126984542.1">
    <property type="nucleotide sequence ID" value="NZ_ML133851.1"/>
</dbReference>
<sequence length="131" mass="13990">MRTHTATVLPFPRQDEQACEAVARPRVRLEPTRRGRRLLTGVAFLLGLAVAAIALLALDLPAALAGTESAQPAVITVEAGDTLWDYAGEHAPEGMDEAEFVDEVRGLNHLPTGRITAGQQLELPAAEDASR</sequence>
<dbReference type="Gene3D" id="3.10.350.10">
    <property type="entry name" value="LysM domain"/>
    <property type="match status" value="1"/>
</dbReference>
<dbReference type="GeneID" id="78119719"/>
<protein>
    <submittedName>
        <fullName evidence="2">Peptidoglycan-binding protein LysM</fullName>
    </submittedName>
</protein>
<dbReference type="Proteomes" id="UP000274327">
    <property type="component" value="Unassembled WGS sequence"/>
</dbReference>
<accession>A0A3R8RSU3</accession>
<evidence type="ECO:0000256" key="1">
    <source>
        <dbReference type="SAM" id="Phobius"/>
    </source>
</evidence>
<gene>
    <name evidence="2" type="ORF">DS079_01560</name>
</gene>
<comment type="caution">
    <text evidence="2">The sequence shown here is derived from an EMBL/GenBank/DDBJ whole genome shotgun (WGS) entry which is preliminary data.</text>
</comment>
<dbReference type="AlphaFoldDB" id="A0A3R8RSU3"/>
<keyword evidence="3" id="KW-1185">Reference proteome</keyword>
<proteinExistence type="predicted"/>